<dbReference type="EMBL" id="JBHTIU010000003">
    <property type="protein sequence ID" value="MFD0867756.1"/>
    <property type="molecule type" value="Genomic_DNA"/>
</dbReference>
<keyword evidence="5" id="KW-1185">Reference proteome</keyword>
<dbReference type="InterPro" id="IPR048402">
    <property type="entry name" value="YpeB_N"/>
</dbReference>
<evidence type="ECO:0000313" key="5">
    <source>
        <dbReference type="Proteomes" id="UP001597120"/>
    </source>
</evidence>
<reference evidence="5" key="1">
    <citation type="journal article" date="2019" name="Int. J. Syst. Evol. Microbiol.">
        <title>The Global Catalogue of Microorganisms (GCM) 10K type strain sequencing project: providing services to taxonomists for standard genome sequencing and annotation.</title>
        <authorList>
            <consortium name="The Broad Institute Genomics Platform"/>
            <consortium name="The Broad Institute Genome Sequencing Center for Infectious Disease"/>
            <person name="Wu L."/>
            <person name="Ma J."/>
        </authorList>
    </citation>
    <scope>NUCLEOTIDE SEQUENCE [LARGE SCALE GENOMIC DNA]</scope>
    <source>
        <strain evidence="5">CCUG 57263</strain>
    </source>
</reference>
<dbReference type="NCBIfam" id="TIGR02889">
    <property type="entry name" value="spore_YpeB"/>
    <property type="match status" value="1"/>
</dbReference>
<dbReference type="Pfam" id="PF14620">
    <property type="entry name" value="YPEB_PepSY1-2"/>
    <property type="match status" value="1"/>
</dbReference>
<evidence type="ECO:0000259" key="3">
    <source>
        <dbReference type="Pfam" id="PF20769"/>
    </source>
</evidence>
<accession>A0ABW3D5F0</accession>
<dbReference type="InterPro" id="IPR014239">
    <property type="entry name" value="YpeB_PepSY1-2"/>
</dbReference>
<protein>
    <submittedName>
        <fullName evidence="4">Germination protein YpeB</fullName>
    </submittedName>
</protein>
<evidence type="ECO:0000259" key="2">
    <source>
        <dbReference type="Pfam" id="PF14620"/>
    </source>
</evidence>
<name>A0ABW3D5F0_9BACL</name>
<proteinExistence type="predicted"/>
<gene>
    <name evidence="4" type="primary">ypeB</name>
    <name evidence="4" type="ORF">ACFQ03_01160</name>
</gene>
<dbReference type="Proteomes" id="UP001597120">
    <property type="component" value="Unassembled WGS sequence"/>
</dbReference>
<evidence type="ECO:0000313" key="4">
    <source>
        <dbReference type="EMBL" id="MFD0867756.1"/>
    </source>
</evidence>
<sequence length="451" mass="50630">MYKRLSAVMFPILLIALIGTGVWGYQENREKNTVLIKAENQYQRAFHDLTAHMDKLHTELGNTLAVNSGSHDMYRKGLVNVWRITSQAQNEISQLPLTLLPFNKTALFLDNISKFSYRTAVRDLSKQPLNEEESKALFTLYERAKEIRDELRGVQDQIIANNLRWMDVEVAVASQGQKLDNVIVDGFQLVDQKVSQYPEVDWGPTMATVNQDKSFSALSGDEVTAEEVKQRAVQFLGVQDDGSLQVNENGAGTEANTFSVSGVKPGTDREVHLDYTKKGGQLIWYMAPREVTEKTIDLRAARDSALEFLDHHGFSTMAPVSVDEYANVASLTFANRINDVVVYPEKMVVEVALDNGEVLGLHAADYVLEHKDREIGKPSLTEEEARKSLNTQFEVTGTRLCLIRNDMDQETLSYEFTGKVNGSNYKIFINANSGVEEKVEPLRQQDVVAAQ</sequence>
<evidence type="ECO:0000259" key="1">
    <source>
        <dbReference type="Pfam" id="PF03413"/>
    </source>
</evidence>
<dbReference type="RefSeq" id="WP_144933339.1">
    <property type="nucleotide sequence ID" value="NZ_JBHTIU010000003.1"/>
</dbReference>
<dbReference type="InterPro" id="IPR025711">
    <property type="entry name" value="PepSY"/>
</dbReference>
<dbReference type="Pfam" id="PF03413">
    <property type="entry name" value="PepSY"/>
    <property type="match status" value="1"/>
</dbReference>
<dbReference type="Pfam" id="PF20769">
    <property type="entry name" value="YPEB_N"/>
    <property type="match status" value="1"/>
</dbReference>
<feature type="domain" description="Sporulation protein YpeB PepSY1 and PepSY2" evidence="2">
    <location>
        <begin position="185"/>
        <end position="375"/>
    </location>
</feature>
<comment type="caution">
    <text evidence="4">The sequence shown here is derived from an EMBL/GenBank/DDBJ whole genome shotgun (WGS) entry which is preliminary data.</text>
</comment>
<feature type="domain" description="PepSY" evidence="1">
    <location>
        <begin position="380"/>
        <end position="440"/>
    </location>
</feature>
<organism evidence="4 5">
    <name type="scientific">Paenibacillus residui</name>
    <dbReference type="NCBI Taxonomy" id="629724"/>
    <lineage>
        <taxon>Bacteria</taxon>
        <taxon>Bacillati</taxon>
        <taxon>Bacillota</taxon>
        <taxon>Bacilli</taxon>
        <taxon>Bacillales</taxon>
        <taxon>Paenibacillaceae</taxon>
        <taxon>Paenibacillus</taxon>
    </lineage>
</organism>
<feature type="domain" description="Sporulation protein YpeB N-terminal" evidence="3">
    <location>
        <begin position="30"/>
        <end position="167"/>
    </location>
</feature>